<feature type="transmembrane region" description="Helical" evidence="11">
    <location>
        <begin position="255"/>
        <end position="278"/>
    </location>
</feature>
<reference evidence="14 15" key="1">
    <citation type="submission" date="2016-10" db="EMBL/GenBank/DDBJ databases">
        <authorList>
            <person name="de Groot N.N."/>
        </authorList>
    </citation>
    <scope>NUCLEOTIDE SEQUENCE [LARGE SCALE GENOMIC DNA]</scope>
    <source>
        <strain evidence="14 15">CGMCC 1.10076</strain>
    </source>
</reference>
<keyword evidence="10" id="KW-0997">Cell inner membrane</keyword>
<dbReference type="Pfam" id="PF18075">
    <property type="entry name" value="FtsX_ECD"/>
    <property type="match status" value="1"/>
</dbReference>
<keyword evidence="9 10" id="KW-0131">Cell cycle</keyword>
<feature type="transmembrane region" description="Helical" evidence="11">
    <location>
        <begin position="163"/>
        <end position="182"/>
    </location>
</feature>
<comment type="similarity">
    <text evidence="2 10">Belongs to the ABC-4 integral membrane protein family. FtsX subfamily.</text>
</comment>
<keyword evidence="6 11" id="KW-0812">Transmembrane</keyword>
<dbReference type="InterPro" id="IPR004513">
    <property type="entry name" value="FtsX"/>
</dbReference>
<feature type="transmembrane region" description="Helical" evidence="11">
    <location>
        <begin position="17"/>
        <end position="39"/>
    </location>
</feature>
<dbReference type="InterPro" id="IPR040690">
    <property type="entry name" value="FtsX_ECD"/>
</dbReference>
<evidence type="ECO:0000313" key="14">
    <source>
        <dbReference type="EMBL" id="SDK28275.1"/>
    </source>
</evidence>
<evidence type="ECO:0000256" key="8">
    <source>
        <dbReference type="ARBA" id="ARBA00023136"/>
    </source>
</evidence>
<dbReference type="EMBL" id="FNEZ01000005">
    <property type="protein sequence ID" value="SDK28275.1"/>
    <property type="molecule type" value="Genomic_DNA"/>
</dbReference>
<evidence type="ECO:0000256" key="3">
    <source>
        <dbReference type="ARBA" id="ARBA00021907"/>
    </source>
</evidence>
<evidence type="ECO:0000259" key="12">
    <source>
        <dbReference type="Pfam" id="PF02687"/>
    </source>
</evidence>
<dbReference type="InterPro" id="IPR003838">
    <property type="entry name" value="ABC3_permease_C"/>
</dbReference>
<gene>
    <name evidence="14" type="ORF">SAMN04487935_2960</name>
</gene>
<dbReference type="Gene3D" id="3.30.70.3040">
    <property type="match status" value="1"/>
</dbReference>
<comment type="function">
    <text evidence="10">Required for cell division and gliding motility.</text>
</comment>
<evidence type="ECO:0000256" key="2">
    <source>
        <dbReference type="ARBA" id="ARBA00007379"/>
    </source>
</evidence>
<keyword evidence="5 10" id="KW-0132">Cell division</keyword>
<keyword evidence="15" id="KW-1185">Reference proteome</keyword>
<proteinExistence type="inferred from homology"/>
<dbReference type="PIRSF" id="PIRSF003097">
    <property type="entry name" value="FtsX"/>
    <property type="match status" value="1"/>
</dbReference>
<dbReference type="OrthoDB" id="9813411at2"/>
<evidence type="ECO:0000259" key="13">
    <source>
        <dbReference type="Pfam" id="PF18075"/>
    </source>
</evidence>
<accession>A0A1G9ANZ7</accession>
<feature type="domain" description="FtsX extracellular" evidence="13">
    <location>
        <begin position="53"/>
        <end position="146"/>
    </location>
</feature>
<evidence type="ECO:0000256" key="1">
    <source>
        <dbReference type="ARBA" id="ARBA00004651"/>
    </source>
</evidence>
<keyword evidence="7 11" id="KW-1133">Transmembrane helix</keyword>
<organism evidence="14 15">
    <name type="scientific">Flavobacterium noncentrifugens</name>
    <dbReference type="NCBI Taxonomy" id="1128970"/>
    <lineage>
        <taxon>Bacteria</taxon>
        <taxon>Pseudomonadati</taxon>
        <taxon>Bacteroidota</taxon>
        <taxon>Flavobacteriia</taxon>
        <taxon>Flavobacteriales</taxon>
        <taxon>Flavobacteriaceae</taxon>
        <taxon>Flavobacterium</taxon>
    </lineage>
</organism>
<evidence type="ECO:0000256" key="9">
    <source>
        <dbReference type="ARBA" id="ARBA00023306"/>
    </source>
</evidence>
<dbReference type="RefSeq" id="WP_091397185.1">
    <property type="nucleotide sequence ID" value="NZ_BKAI01000007.1"/>
</dbReference>
<dbReference type="GO" id="GO:0051301">
    <property type="term" value="P:cell division"/>
    <property type="evidence" value="ECO:0007669"/>
    <property type="project" value="UniProtKB-KW"/>
</dbReference>
<evidence type="ECO:0000256" key="11">
    <source>
        <dbReference type="SAM" id="Phobius"/>
    </source>
</evidence>
<keyword evidence="8 10" id="KW-0472">Membrane</keyword>
<sequence length="291" mass="33239">MASSFEKFQKRRLISSYFSVVLSIFLVLFLLGILGLFIINSKRLSDNFKEEIAMTVFFKNEANDTIIKSFDQQLKAEPFVRSFVYVPKEVAAKQHQDIIGEDFMTFLGMNPLQNSFDIHLKADYINADQIRKIESSLRTNDMVSDIVYDKQLVSLVNDNIQKVSLWILIASGFLTLVAVLLINSSMRLSIYSNRFIIKTMQMVGATKSFIRKPFIWRSVKLGFIGAVLAVLALIGLLFYLDNNFPGLGLLQNQLLVGMVLLAVFFVGIFISWISTFFATQRFLNLRTDDLY</sequence>
<dbReference type="STRING" id="1128970.SAMN04487935_2960"/>
<evidence type="ECO:0000256" key="6">
    <source>
        <dbReference type="ARBA" id="ARBA00022692"/>
    </source>
</evidence>
<dbReference type="GO" id="GO:0005886">
    <property type="term" value="C:plasma membrane"/>
    <property type="evidence" value="ECO:0007669"/>
    <property type="project" value="UniProtKB-SubCell"/>
</dbReference>
<dbReference type="PANTHER" id="PTHR47755:SF1">
    <property type="entry name" value="CELL DIVISION PROTEIN FTSX"/>
    <property type="match status" value="1"/>
</dbReference>
<evidence type="ECO:0000256" key="7">
    <source>
        <dbReference type="ARBA" id="ARBA00022989"/>
    </source>
</evidence>
<evidence type="ECO:0000256" key="4">
    <source>
        <dbReference type="ARBA" id="ARBA00022475"/>
    </source>
</evidence>
<feature type="transmembrane region" description="Helical" evidence="11">
    <location>
        <begin position="221"/>
        <end position="240"/>
    </location>
</feature>
<feature type="domain" description="ABC3 transporter permease C-terminal" evidence="12">
    <location>
        <begin position="169"/>
        <end position="284"/>
    </location>
</feature>
<dbReference type="Proteomes" id="UP000199580">
    <property type="component" value="Unassembled WGS sequence"/>
</dbReference>
<protein>
    <recommendedName>
        <fullName evidence="3 10">Cell division protein FtsX</fullName>
    </recommendedName>
</protein>
<keyword evidence="4 10" id="KW-1003">Cell membrane</keyword>
<dbReference type="PANTHER" id="PTHR47755">
    <property type="entry name" value="CELL DIVISION PROTEIN FTSX"/>
    <property type="match status" value="1"/>
</dbReference>
<evidence type="ECO:0000313" key="15">
    <source>
        <dbReference type="Proteomes" id="UP000199580"/>
    </source>
</evidence>
<dbReference type="Pfam" id="PF02687">
    <property type="entry name" value="FtsX"/>
    <property type="match status" value="1"/>
</dbReference>
<dbReference type="AlphaFoldDB" id="A0A1G9ANZ7"/>
<name>A0A1G9ANZ7_9FLAO</name>
<comment type="subcellular location">
    <subcellularLocation>
        <location evidence="10">Cell inner membrane</location>
    </subcellularLocation>
    <subcellularLocation>
        <location evidence="1">Cell membrane</location>
        <topology evidence="1">Multi-pass membrane protein</topology>
    </subcellularLocation>
</comment>
<evidence type="ECO:0000256" key="5">
    <source>
        <dbReference type="ARBA" id="ARBA00022618"/>
    </source>
</evidence>
<evidence type="ECO:0000256" key="10">
    <source>
        <dbReference type="PIRNR" id="PIRNR003097"/>
    </source>
</evidence>